<dbReference type="OrthoDB" id="6465020at2"/>
<dbReference type="InterPro" id="IPR009962">
    <property type="entry name" value="DUF1488"/>
</dbReference>
<organism evidence="1 2">
    <name type="scientific">Photobacterium aquae</name>
    <dbReference type="NCBI Taxonomy" id="1195763"/>
    <lineage>
        <taxon>Bacteria</taxon>
        <taxon>Pseudomonadati</taxon>
        <taxon>Pseudomonadota</taxon>
        <taxon>Gammaproteobacteria</taxon>
        <taxon>Vibrionales</taxon>
        <taxon>Vibrionaceae</taxon>
        <taxon>Photobacterium</taxon>
    </lineage>
</organism>
<comment type="caution">
    <text evidence="1">The sequence shown here is derived from an EMBL/GenBank/DDBJ whole genome shotgun (WGS) entry which is preliminary data.</text>
</comment>
<dbReference type="Gene3D" id="3.30.160.140">
    <property type="entry name" value="Shew3726-like"/>
    <property type="match status" value="1"/>
</dbReference>
<gene>
    <name evidence="1" type="ORF">ABT56_20510</name>
</gene>
<evidence type="ECO:0000313" key="1">
    <source>
        <dbReference type="EMBL" id="KLV03251.1"/>
    </source>
</evidence>
<reference evidence="1 2" key="1">
    <citation type="submission" date="2015-05" db="EMBL/GenBank/DDBJ databases">
        <title>Photobacterium galathea sp. nov.</title>
        <authorList>
            <person name="Machado H."/>
            <person name="Gram L."/>
        </authorList>
    </citation>
    <scope>NUCLEOTIDE SEQUENCE [LARGE SCALE GENOMIC DNA]</scope>
    <source>
        <strain evidence="1 2">CGMCC 1.12159</strain>
    </source>
</reference>
<protein>
    <submittedName>
        <fullName evidence="1">Transcriptional regulator</fullName>
    </submittedName>
</protein>
<dbReference type="AlphaFoldDB" id="A0A0J1GUC0"/>
<sequence length="87" mass="9706">MNQDILFADIQFWNSERQAVGFPAQQGGALIHCWVTRAWLEGQAGRCLDEESEILSVFSSLRFDLEDLAEAAIEDESFDAQGEIVLG</sequence>
<dbReference type="InterPro" id="IPR036692">
    <property type="entry name" value="Shew3726-like_sf"/>
</dbReference>
<name>A0A0J1GUC0_9GAMM</name>
<evidence type="ECO:0000313" key="2">
    <source>
        <dbReference type="Proteomes" id="UP000036097"/>
    </source>
</evidence>
<dbReference type="EMBL" id="LDOT01000037">
    <property type="protein sequence ID" value="KLV03251.1"/>
    <property type="molecule type" value="Genomic_DNA"/>
</dbReference>
<dbReference type="SUPFAM" id="SSF160272">
    <property type="entry name" value="Shew3726-like"/>
    <property type="match status" value="1"/>
</dbReference>
<dbReference type="PATRIC" id="fig|1195763.3.peg.4401"/>
<proteinExistence type="predicted"/>
<dbReference type="STRING" id="1195763.ABT56_20510"/>
<accession>A0A0J1GUC0</accession>
<dbReference type="RefSeq" id="WP_047880786.1">
    <property type="nucleotide sequence ID" value="NZ_LDOT01000037.1"/>
</dbReference>
<dbReference type="Pfam" id="PF07369">
    <property type="entry name" value="DUF1488"/>
    <property type="match status" value="1"/>
</dbReference>
<dbReference type="Proteomes" id="UP000036097">
    <property type="component" value="Unassembled WGS sequence"/>
</dbReference>
<keyword evidence="2" id="KW-1185">Reference proteome</keyword>